<evidence type="ECO:0000313" key="3">
    <source>
        <dbReference type="Proteomes" id="UP000309215"/>
    </source>
</evidence>
<feature type="domain" description="Beta-lactamase-related" evidence="1">
    <location>
        <begin position="155"/>
        <end position="447"/>
    </location>
</feature>
<organism evidence="2 3">
    <name type="scientific">Polyangium fumosum</name>
    <dbReference type="NCBI Taxonomy" id="889272"/>
    <lineage>
        <taxon>Bacteria</taxon>
        <taxon>Pseudomonadati</taxon>
        <taxon>Myxococcota</taxon>
        <taxon>Polyangia</taxon>
        <taxon>Polyangiales</taxon>
        <taxon>Polyangiaceae</taxon>
        <taxon>Polyangium</taxon>
    </lineage>
</organism>
<dbReference type="Gene3D" id="3.40.710.10">
    <property type="entry name" value="DD-peptidase/beta-lactamase superfamily"/>
    <property type="match status" value="1"/>
</dbReference>
<comment type="caution">
    <text evidence="2">The sequence shown here is derived from an EMBL/GenBank/DDBJ whole genome shotgun (WGS) entry which is preliminary data.</text>
</comment>
<dbReference type="GO" id="GO:0016787">
    <property type="term" value="F:hydrolase activity"/>
    <property type="evidence" value="ECO:0007669"/>
    <property type="project" value="UniProtKB-KW"/>
</dbReference>
<keyword evidence="3" id="KW-1185">Reference proteome</keyword>
<sequence length="765" mass="81166">MNEAAERKDEEIHMKRWYIGLGAFATLLSFHLDARATCTEGMKQDCISASGCPGEKECILGFDWGTCEYIPGAKISCTAPTATCGNTAGTRTCDEYGNAGACTATQSFCNTNDCDAVNYAELSSLANRIEDHFNPYGGTQLAVVRKQSNGQLCTVTRNHGFAVSAWDVYNHSTAISTMTYDIPMNIWSVSKALTGARMAEVLAALQISPQAAIGPYIPNWLSPGPGVEKITFEELLEHKSGMPQPAGDCNVPSVFHDWLEEGCEIHFITQECLNNGTDEYNSMTYVLLQVLIANMTTNLSQEMTNYGKSDAWTAGKLLDLHVRGSYFMGEAAYSGCTHTLSHSPFAYPPNATSTTAGYQYGTDFNTGCGTGGFALTAYDLAKTFSLLYAGDIMQQEAVDMVFDSGYGMDWAGTTIGGTPFVMKGGGFETSGTEQQSILFVFKDHPGTVVVQNTNIHSDDNVGMLVNAWDEARLCANGVPAEALGNQMWGCPGSESYANKATLCGSETHVCTPAEWEARRFSGAAGTPDHIYWTDYGSTELGYSGSSSNCSARYVNASPAGTTCGSSGNAPMRICSGTSDAEGNACNWTGCKYESSTNTNYWGGCLGNTTAGALCCANRPCADGTAEQSWGTNMYGCAGSVSYANRESLCGHRMHVCTAEEWNAKRASTAPTHIYWTDNGASDLGFSGSGSNNCAAKAYPSTGTTSCGTLDSNGDSTRPMRVCSGTSDAEGNTCTWTGCKYESEAAANYFGGCVGNANAGALCCPD</sequence>
<dbReference type="SUPFAM" id="SSF56601">
    <property type="entry name" value="beta-lactamase/transpeptidase-like"/>
    <property type="match status" value="1"/>
</dbReference>
<name>A0A4U1J3M5_9BACT</name>
<gene>
    <name evidence="2" type="ORF">E8A74_32200</name>
</gene>
<keyword evidence="2" id="KW-0378">Hydrolase</keyword>
<reference evidence="2 3" key="1">
    <citation type="submission" date="2019-04" db="EMBL/GenBank/DDBJ databases">
        <authorList>
            <person name="Li Y."/>
            <person name="Wang J."/>
        </authorList>
    </citation>
    <scope>NUCLEOTIDE SEQUENCE [LARGE SCALE GENOMIC DNA]</scope>
    <source>
        <strain evidence="2 3">DSM 14668</strain>
    </source>
</reference>
<dbReference type="Pfam" id="PF00144">
    <property type="entry name" value="Beta-lactamase"/>
    <property type="match status" value="1"/>
</dbReference>
<dbReference type="Proteomes" id="UP000309215">
    <property type="component" value="Unassembled WGS sequence"/>
</dbReference>
<dbReference type="AlphaFoldDB" id="A0A4U1J3M5"/>
<accession>A0A4U1J3M5</accession>
<dbReference type="OrthoDB" id="5485743at2"/>
<evidence type="ECO:0000313" key="2">
    <source>
        <dbReference type="EMBL" id="TKD01030.1"/>
    </source>
</evidence>
<proteinExistence type="predicted"/>
<evidence type="ECO:0000259" key="1">
    <source>
        <dbReference type="Pfam" id="PF00144"/>
    </source>
</evidence>
<dbReference type="EMBL" id="SSMQ01000042">
    <property type="protein sequence ID" value="TKD01030.1"/>
    <property type="molecule type" value="Genomic_DNA"/>
</dbReference>
<dbReference type="InterPro" id="IPR001466">
    <property type="entry name" value="Beta-lactam-related"/>
</dbReference>
<protein>
    <submittedName>
        <fullName evidence="2">Class C beta-lactamase-related serine hydrolase</fullName>
    </submittedName>
</protein>
<dbReference type="RefSeq" id="WP_136932957.1">
    <property type="nucleotide sequence ID" value="NZ_SSMQ01000042.1"/>
</dbReference>
<dbReference type="InterPro" id="IPR012338">
    <property type="entry name" value="Beta-lactam/transpept-like"/>
</dbReference>